<comment type="caution">
    <text evidence="1">The sequence shown here is derived from an EMBL/GenBank/DDBJ whole genome shotgun (WGS) entry which is preliminary data.</text>
</comment>
<dbReference type="Proteomes" id="UP001234297">
    <property type="component" value="Chromosome 7"/>
</dbReference>
<sequence>MTRQASQLNKTGIPGHQCRAFVVWLDVAGIAMNASLAFVVWLDFAGIAMNASLAFVVCVVGLPPREDNGVLGLLSEKSIENGLAAALSLDRCSEENGGAQRLGILSEMRMERVLGGEIWAEISNFKMGPLNSALLLGRWAAAGSSRTVRRRLAKMGCVGSSMTVHCFLTFHHLTIGYERRMEGWDAPFSCSW</sequence>
<name>A0ACC2LB00_PERAE</name>
<gene>
    <name evidence="1" type="ORF">MRB53_023656</name>
</gene>
<accession>A0ACC2LB00</accession>
<dbReference type="EMBL" id="CM056815">
    <property type="protein sequence ID" value="KAJ8630333.1"/>
    <property type="molecule type" value="Genomic_DNA"/>
</dbReference>
<organism evidence="1 2">
    <name type="scientific">Persea americana</name>
    <name type="common">Avocado</name>
    <dbReference type="NCBI Taxonomy" id="3435"/>
    <lineage>
        <taxon>Eukaryota</taxon>
        <taxon>Viridiplantae</taxon>
        <taxon>Streptophyta</taxon>
        <taxon>Embryophyta</taxon>
        <taxon>Tracheophyta</taxon>
        <taxon>Spermatophyta</taxon>
        <taxon>Magnoliopsida</taxon>
        <taxon>Magnoliidae</taxon>
        <taxon>Laurales</taxon>
        <taxon>Lauraceae</taxon>
        <taxon>Persea</taxon>
    </lineage>
</organism>
<protein>
    <submittedName>
        <fullName evidence="1">Uncharacterized protein</fullName>
    </submittedName>
</protein>
<evidence type="ECO:0000313" key="2">
    <source>
        <dbReference type="Proteomes" id="UP001234297"/>
    </source>
</evidence>
<proteinExistence type="predicted"/>
<keyword evidence="2" id="KW-1185">Reference proteome</keyword>
<evidence type="ECO:0000313" key="1">
    <source>
        <dbReference type="EMBL" id="KAJ8630333.1"/>
    </source>
</evidence>
<reference evidence="1 2" key="1">
    <citation type="journal article" date="2022" name="Hortic Res">
        <title>A haplotype resolved chromosomal level avocado genome allows analysis of novel avocado genes.</title>
        <authorList>
            <person name="Nath O."/>
            <person name="Fletcher S.J."/>
            <person name="Hayward A."/>
            <person name="Shaw L.M."/>
            <person name="Masouleh A.K."/>
            <person name="Furtado A."/>
            <person name="Henry R.J."/>
            <person name="Mitter N."/>
        </authorList>
    </citation>
    <scope>NUCLEOTIDE SEQUENCE [LARGE SCALE GENOMIC DNA]</scope>
    <source>
        <strain evidence="2">cv. Hass</strain>
    </source>
</reference>